<dbReference type="SUPFAM" id="SSF51445">
    <property type="entry name" value="(Trans)glycosidases"/>
    <property type="match status" value="1"/>
</dbReference>
<dbReference type="PANTHER" id="PTHR36183">
    <property type="entry name" value="BETA-GLUCURONIDASE"/>
    <property type="match status" value="1"/>
</dbReference>
<dbReference type="InterPro" id="IPR052974">
    <property type="entry name" value="GH79_Enzymes"/>
</dbReference>
<name>A0A409VC36_9AGAR</name>
<dbReference type="EMBL" id="NHYE01005665">
    <property type="protein sequence ID" value="PPQ64596.1"/>
    <property type="molecule type" value="Genomic_DNA"/>
</dbReference>
<sequence>MRPLVLADGPFCQVGMRTSLNFGILCAFALATRNGLCLNVTVPTSPPASARQILPSYVSFSIEQDRWTDWVGTTSPNPFFYNVLDNLKQFTGQPPQIRIGGDSEDHTDFNSDVQFSQASYPPANADVPYPEAAEVVVGDDYYQTVQFLPPGTHVIWGLNFGKANLTAAYLSAQSILKAFASPAVKSAGIMLDGIEIGNEADLYAYNGLRQSTYTVMDYVNEWTAFARNITESISLASSRTRLWAAAFANTTPSTLGFSPQAVLNERVLASVPGSLISTISQHHYGGSFCTGSSGLLQDLMEKTSIRSNLSQFVPDIVATNNKGLDYVLGETNSYSCHGAPGVSNTAGAAIWALDYLLYASQLGISRIFFHQGIGFKYNLVQPVALTRSILNGSTLVTPLQPHVQAQYYAAVIAAEAIGPSGNTTVVELFVDDDRIAGYAFYETSILAKVMLINSQAYLSTDAARPAVHIDLNSMGNAILPVLITVKRLFVPHADDTSGLVWGGQTYETADGKVSGVLEVEVRNATNGIDIQASEVVLLSF</sequence>
<dbReference type="InterPro" id="IPR031728">
    <property type="entry name" value="GlcAase_C"/>
</dbReference>
<protein>
    <recommendedName>
        <fullName evidence="1">Beta-glucuronidase C-terminal domain-containing protein</fullName>
    </recommendedName>
</protein>
<evidence type="ECO:0000259" key="1">
    <source>
        <dbReference type="Pfam" id="PF16862"/>
    </source>
</evidence>
<proteinExistence type="predicted"/>
<organism evidence="2 3">
    <name type="scientific">Gymnopilus dilepis</name>
    <dbReference type="NCBI Taxonomy" id="231916"/>
    <lineage>
        <taxon>Eukaryota</taxon>
        <taxon>Fungi</taxon>
        <taxon>Dikarya</taxon>
        <taxon>Basidiomycota</taxon>
        <taxon>Agaricomycotina</taxon>
        <taxon>Agaricomycetes</taxon>
        <taxon>Agaricomycetidae</taxon>
        <taxon>Agaricales</taxon>
        <taxon>Agaricineae</taxon>
        <taxon>Hymenogastraceae</taxon>
        <taxon>Gymnopilus</taxon>
    </lineage>
</organism>
<feature type="domain" description="Beta-glucuronidase C-terminal" evidence="1">
    <location>
        <begin position="437"/>
        <end position="537"/>
    </location>
</feature>
<reference evidence="2 3" key="1">
    <citation type="journal article" date="2018" name="Evol. Lett.">
        <title>Horizontal gene cluster transfer increased hallucinogenic mushroom diversity.</title>
        <authorList>
            <person name="Reynolds H.T."/>
            <person name="Vijayakumar V."/>
            <person name="Gluck-Thaler E."/>
            <person name="Korotkin H.B."/>
            <person name="Matheny P.B."/>
            <person name="Slot J.C."/>
        </authorList>
    </citation>
    <scope>NUCLEOTIDE SEQUENCE [LARGE SCALE GENOMIC DNA]</scope>
    <source>
        <strain evidence="2 3">SRW20</strain>
    </source>
</reference>
<dbReference type="Pfam" id="PF16862">
    <property type="entry name" value="Glyco_hydro_79C"/>
    <property type="match status" value="1"/>
</dbReference>
<dbReference type="Gene3D" id="3.20.20.80">
    <property type="entry name" value="Glycosidases"/>
    <property type="match status" value="1"/>
</dbReference>
<evidence type="ECO:0000313" key="2">
    <source>
        <dbReference type="EMBL" id="PPQ64596.1"/>
    </source>
</evidence>
<evidence type="ECO:0000313" key="3">
    <source>
        <dbReference type="Proteomes" id="UP000284706"/>
    </source>
</evidence>
<dbReference type="Proteomes" id="UP000284706">
    <property type="component" value="Unassembled WGS sequence"/>
</dbReference>
<dbReference type="OrthoDB" id="2796951at2759"/>
<keyword evidence="3" id="KW-1185">Reference proteome</keyword>
<gene>
    <name evidence="2" type="ORF">CVT26_001994</name>
</gene>
<accession>A0A409VC36</accession>
<dbReference type="InterPro" id="IPR017853">
    <property type="entry name" value="GH"/>
</dbReference>
<dbReference type="AlphaFoldDB" id="A0A409VC36"/>
<dbReference type="PANTHER" id="PTHR36183:SF2">
    <property type="entry name" value="BETA-GLUCURONIDASE C-TERMINAL DOMAIN-CONTAINING PROTEIN"/>
    <property type="match status" value="1"/>
</dbReference>
<comment type="caution">
    <text evidence="2">The sequence shown here is derived from an EMBL/GenBank/DDBJ whole genome shotgun (WGS) entry which is preliminary data.</text>
</comment>
<dbReference type="InParanoid" id="A0A409VC36"/>